<name>A0ACA9LCA4_9GLOM</name>
<proteinExistence type="predicted"/>
<evidence type="ECO:0000313" key="1">
    <source>
        <dbReference type="EMBL" id="CAG8521280.1"/>
    </source>
</evidence>
<organism evidence="1 2">
    <name type="scientific">Acaulospora colombiana</name>
    <dbReference type="NCBI Taxonomy" id="27376"/>
    <lineage>
        <taxon>Eukaryota</taxon>
        <taxon>Fungi</taxon>
        <taxon>Fungi incertae sedis</taxon>
        <taxon>Mucoromycota</taxon>
        <taxon>Glomeromycotina</taxon>
        <taxon>Glomeromycetes</taxon>
        <taxon>Diversisporales</taxon>
        <taxon>Acaulosporaceae</taxon>
        <taxon>Acaulospora</taxon>
    </lineage>
</organism>
<reference evidence="1" key="1">
    <citation type="submission" date="2021-06" db="EMBL/GenBank/DDBJ databases">
        <authorList>
            <person name="Kallberg Y."/>
            <person name="Tangrot J."/>
            <person name="Rosling A."/>
        </authorList>
    </citation>
    <scope>NUCLEOTIDE SEQUENCE</scope>
    <source>
        <strain evidence="1">CL356</strain>
    </source>
</reference>
<protein>
    <submittedName>
        <fullName evidence="1">14813_t:CDS:1</fullName>
    </submittedName>
</protein>
<keyword evidence="2" id="KW-1185">Reference proteome</keyword>
<evidence type="ECO:0000313" key="2">
    <source>
        <dbReference type="Proteomes" id="UP000789525"/>
    </source>
</evidence>
<dbReference type="EMBL" id="CAJVPT010005556">
    <property type="protein sequence ID" value="CAG8521280.1"/>
    <property type="molecule type" value="Genomic_DNA"/>
</dbReference>
<dbReference type="Proteomes" id="UP000789525">
    <property type="component" value="Unassembled WGS sequence"/>
</dbReference>
<comment type="caution">
    <text evidence="1">The sequence shown here is derived from an EMBL/GenBank/DDBJ whole genome shotgun (WGS) entry which is preliminary data.</text>
</comment>
<accession>A0ACA9LCA4</accession>
<feature type="non-terminal residue" evidence="1">
    <location>
        <position position="1"/>
    </location>
</feature>
<gene>
    <name evidence="1" type="ORF">ACOLOM_LOCUS3667</name>
</gene>
<sequence>YTDIMEMSVPHGSKRSSSFVSDSPANLLEEHTFSSNLDDYDINKNNPIGYGASAIVYGAIYRPLNKTVAVKMIDLDYFERDQIDEVRRETQLMSLSKHPNILRVYCSFVNESKLFIVTPYMSAGSCSDIMKTAYPDGFEETVIATILKQALQGLDYLHKHGQIHRDVKAGNLLVDEDGTVLLADFGVSSSLIEGGDKKSRKTFVGTPCWMAPEVMEGAEYDYKADIWSFGITSLELATGHAPFAKYPPLKVIMVTIQNEPPTLDRDATKHKYASSFKEMIDKCLQKDPTKRPTTEKLLAHAFFKQARKKDYLVTRILQSLVPLEERSHKRVQQKPIVIEKGVTWDFGEYKDKEVSEEPSSDQEKRVAFSEVELPVAKEEQTKKSRFSINQGSSAETDVTALQLTTHVTQNQLSQLQSPSSEAGTNGLTQQDVVNEEQVQQRMQKKGRFFIKDNATAQVEAESQHQNLLRDQSSENLHIPGDT</sequence>